<keyword evidence="2" id="KW-1185">Reference proteome</keyword>
<dbReference type="AlphaFoldDB" id="A0A077ZP90"/>
<gene>
    <name evidence="1" type="primary">Contig1391.g1525</name>
    <name evidence="1" type="ORF">STYLEM_726</name>
</gene>
<dbReference type="InParanoid" id="A0A077ZP90"/>
<reference evidence="1 2" key="1">
    <citation type="submission" date="2014-06" db="EMBL/GenBank/DDBJ databases">
        <authorList>
            <person name="Swart Estienne"/>
        </authorList>
    </citation>
    <scope>NUCLEOTIDE SEQUENCE [LARGE SCALE GENOMIC DNA]</scope>
    <source>
        <strain evidence="1 2">130c</strain>
    </source>
</reference>
<evidence type="ECO:0000313" key="1">
    <source>
        <dbReference type="EMBL" id="CDW71777.1"/>
    </source>
</evidence>
<accession>A0A077ZP90</accession>
<evidence type="ECO:0000313" key="2">
    <source>
        <dbReference type="Proteomes" id="UP000039865"/>
    </source>
</evidence>
<name>A0A077ZP90_STYLE</name>
<dbReference type="OrthoDB" id="10354010at2759"/>
<proteinExistence type="predicted"/>
<sequence length="117" mass="13133">MFSGGNRVQAPIFNAQESSLRLRPYNNNLSVFTQKICNDLGLGESDVCLFETRTAFDCVLRQKVQKNGAITDNLGHCSSHIGHMKNNIGQAGPSRADYDNVLDNYLDEVNYMRRSFV</sequence>
<organism evidence="1 2">
    <name type="scientific">Stylonychia lemnae</name>
    <name type="common">Ciliate</name>
    <dbReference type="NCBI Taxonomy" id="5949"/>
    <lineage>
        <taxon>Eukaryota</taxon>
        <taxon>Sar</taxon>
        <taxon>Alveolata</taxon>
        <taxon>Ciliophora</taxon>
        <taxon>Intramacronucleata</taxon>
        <taxon>Spirotrichea</taxon>
        <taxon>Stichotrichia</taxon>
        <taxon>Sporadotrichida</taxon>
        <taxon>Oxytrichidae</taxon>
        <taxon>Stylonychinae</taxon>
        <taxon>Stylonychia</taxon>
    </lineage>
</organism>
<dbReference type="EMBL" id="CCKQ01000685">
    <property type="protein sequence ID" value="CDW71777.1"/>
    <property type="molecule type" value="Genomic_DNA"/>
</dbReference>
<dbReference type="Proteomes" id="UP000039865">
    <property type="component" value="Unassembled WGS sequence"/>
</dbReference>
<protein>
    <submittedName>
        <fullName evidence="1">Uncharacterized protein</fullName>
    </submittedName>
</protein>